<keyword evidence="6 9" id="KW-0804">Transcription</keyword>
<dbReference type="AlphaFoldDB" id="A0A6G1G2N4"/>
<dbReference type="FunFam" id="3.30.70.1220:FF:000002">
    <property type="entry name" value="RNA polymerase II transcription factor B subunit 5"/>
    <property type="match status" value="1"/>
</dbReference>
<comment type="subunit">
    <text evidence="9">Component of the 7-subunit TFIIH core complex.</text>
</comment>
<proteinExistence type="inferred from homology"/>
<name>A0A6G1G2N4_9PEZI</name>
<dbReference type="EMBL" id="ML975158">
    <property type="protein sequence ID" value="KAF1812186.1"/>
    <property type="molecule type" value="Genomic_DNA"/>
</dbReference>
<dbReference type="SUPFAM" id="SSF142897">
    <property type="entry name" value="TFB5-like"/>
    <property type="match status" value="1"/>
</dbReference>
<dbReference type="GO" id="GO:0000439">
    <property type="term" value="C:transcription factor TFIIH core complex"/>
    <property type="evidence" value="ECO:0007669"/>
    <property type="project" value="UniProtKB-UniRule"/>
</dbReference>
<evidence type="ECO:0000256" key="6">
    <source>
        <dbReference type="ARBA" id="ARBA00023163"/>
    </source>
</evidence>
<evidence type="ECO:0000313" key="10">
    <source>
        <dbReference type="EMBL" id="KAF1812186.1"/>
    </source>
</evidence>
<dbReference type="Pfam" id="PF06331">
    <property type="entry name" value="Tfb5"/>
    <property type="match status" value="1"/>
</dbReference>
<evidence type="ECO:0000256" key="7">
    <source>
        <dbReference type="ARBA" id="ARBA00023204"/>
    </source>
</evidence>
<sequence>MVKAVKGALVECDASIKAIIVKIDKQRRNEIIIEDLDDETVLVKTDKLEELKRFLKEELKDTVREAEESGSE</sequence>
<protein>
    <recommendedName>
        <fullName evidence="9">General transcription and DNA repair factor IIH subunit TFB5</fullName>
    </recommendedName>
</protein>
<evidence type="ECO:0000256" key="1">
    <source>
        <dbReference type="ARBA" id="ARBA00002817"/>
    </source>
</evidence>
<dbReference type="Proteomes" id="UP000504638">
    <property type="component" value="Unplaced"/>
</dbReference>
<dbReference type="PANTHER" id="PTHR28580">
    <property type="entry name" value="GENERAL TRANSCRIPTION FACTOR IIH SUBUNIT 5"/>
    <property type="match status" value="1"/>
</dbReference>
<keyword evidence="4 9" id="KW-0227">DNA damage</keyword>
<organism evidence="10">
    <name type="scientific">Eremomyces bilateralis CBS 781.70</name>
    <dbReference type="NCBI Taxonomy" id="1392243"/>
    <lineage>
        <taxon>Eukaryota</taxon>
        <taxon>Fungi</taxon>
        <taxon>Dikarya</taxon>
        <taxon>Ascomycota</taxon>
        <taxon>Pezizomycotina</taxon>
        <taxon>Dothideomycetes</taxon>
        <taxon>Dothideomycetes incertae sedis</taxon>
        <taxon>Eremomycetales</taxon>
        <taxon>Eremomycetaceae</taxon>
        <taxon>Eremomyces</taxon>
    </lineage>
</organism>
<keyword evidence="11" id="KW-1185">Reference proteome</keyword>
<dbReference type="GO" id="GO:0006367">
    <property type="term" value="P:transcription initiation at RNA polymerase II promoter"/>
    <property type="evidence" value="ECO:0007669"/>
    <property type="project" value="UniProtKB-UniRule"/>
</dbReference>
<dbReference type="Gene3D" id="3.30.70.1220">
    <property type="entry name" value="TFB5-like"/>
    <property type="match status" value="1"/>
</dbReference>
<comment type="similarity">
    <text evidence="3 9">Belongs to the TFB5 family.</text>
</comment>
<evidence type="ECO:0000256" key="9">
    <source>
        <dbReference type="RuleBase" id="RU368032"/>
    </source>
</evidence>
<evidence type="ECO:0000256" key="3">
    <source>
        <dbReference type="ARBA" id="ARBA00007470"/>
    </source>
</evidence>
<dbReference type="GO" id="GO:0006294">
    <property type="term" value="P:nucleotide-excision repair, preincision complex assembly"/>
    <property type="evidence" value="ECO:0007669"/>
    <property type="project" value="TreeGrafter"/>
</dbReference>
<comment type="function">
    <text evidence="9">In NER, TFIIH acts by opening DNA around the lesion to allow the excision of the damaged oligonucleotide and its replacement by a new DNA fragment. In transcription, TFIIH has an essential role in transcription initiation. When the pre-initiation complex (PIC) has been established, TFIIH is required for promoter opening and promoter escape.</text>
</comment>
<dbReference type="PANTHER" id="PTHR28580:SF1">
    <property type="entry name" value="GENERAL TRANSCRIPTION FACTOR IIH SUBUNIT 5"/>
    <property type="match status" value="1"/>
</dbReference>
<evidence type="ECO:0000313" key="12">
    <source>
        <dbReference type="RefSeq" id="XP_033533817.1"/>
    </source>
</evidence>
<dbReference type="SMART" id="SM01395">
    <property type="entry name" value="Tbf5"/>
    <property type="match status" value="1"/>
</dbReference>
<reference evidence="10 12" key="1">
    <citation type="submission" date="2020-01" db="EMBL/GenBank/DDBJ databases">
        <authorList>
            <consortium name="DOE Joint Genome Institute"/>
            <person name="Haridas S."/>
            <person name="Albert R."/>
            <person name="Binder M."/>
            <person name="Bloem J."/>
            <person name="Labutti K."/>
            <person name="Salamov A."/>
            <person name="Andreopoulos B."/>
            <person name="Baker S.E."/>
            <person name="Barry K."/>
            <person name="Bills G."/>
            <person name="Bluhm B.H."/>
            <person name="Cannon C."/>
            <person name="Castanera R."/>
            <person name="Culley D.E."/>
            <person name="Daum C."/>
            <person name="Ezra D."/>
            <person name="Gonzalez J.B."/>
            <person name="Henrissat B."/>
            <person name="Kuo A."/>
            <person name="Liang C."/>
            <person name="Lipzen A."/>
            <person name="Lutzoni F."/>
            <person name="Magnuson J."/>
            <person name="Mondo S."/>
            <person name="Nolan M."/>
            <person name="Ohm R."/>
            <person name="Pangilinan J."/>
            <person name="Park H.-J."/>
            <person name="Ramirez L."/>
            <person name="Alfaro M."/>
            <person name="Sun H."/>
            <person name="Tritt A."/>
            <person name="Yoshinaga Y."/>
            <person name="Zwiers L.-H."/>
            <person name="Turgeon B.G."/>
            <person name="Goodwin S.B."/>
            <person name="Spatafora J.W."/>
            <person name="Crous P.W."/>
            <person name="Grigoriev I.V."/>
        </authorList>
    </citation>
    <scope>NUCLEOTIDE SEQUENCE</scope>
    <source>
        <strain evidence="10 12">CBS 781.70</strain>
    </source>
</reference>
<evidence type="ECO:0000256" key="2">
    <source>
        <dbReference type="ARBA" id="ARBA00004123"/>
    </source>
</evidence>
<gene>
    <name evidence="10 12" type="ORF">P152DRAFT_458590</name>
</gene>
<evidence type="ECO:0000256" key="8">
    <source>
        <dbReference type="ARBA" id="ARBA00023242"/>
    </source>
</evidence>
<dbReference type="RefSeq" id="XP_033533817.1">
    <property type="nucleotide sequence ID" value="XM_033679497.1"/>
</dbReference>
<reference evidence="12" key="2">
    <citation type="submission" date="2020-04" db="EMBL/GenBank/DDBJ databases">
        <authorList>
            <consortium name="NCBI Genome Project"/>
        </authorList>
    </citation>
    <scope>NUCLEOTIDE SEQUENCE</scope>
    <source>
        <strain evidence="12">CBS 781.70</strain>
    </source>
</reference>
<reference evidence="12" key="3">
    <citation type="submission" date="2025-04" db="UniProtKB">
        <authorList>
            <consortium name="RefSeq"/>
        </authorList>
    </citation>
    <scope>IDENTIFICATION</scope>
    <source>
        <strain evidence="12">CBS 781.70</strain>
    </source>
</reference>
<comment type="function">
    <text evidence="1">Component of the general transcription and DNA repair factor IIH (TFIIH) core complex, which is involved in general and transcription-coupled nucleotide excision repair (NER) of damaged DNA and, when complexed to TFIIK, in RNA transcription by RNA polymerase II. In NER, TFIIH acts by opening DNA around the lesion to allow the excision of the damaged oligonucleotide and its replacement by a new DNA fragment. In transcription, TFIIH has an essential role in transcription initiation. When the pre-initiation complex (PIC) has been established, TFIIH is required for promoter opening and promoter escape. Phosphorylation of the C-terminal tail (CTD) of the largest subunit of RNA polymerase II by the kinase module TFIIK controls the initiation of transcription.</text>
</comment>
<dbReference type="InterPro" id="IPR035935">
    <property type="entry name" value="TFB5-like_sf"/>
</dbReference>
<evidence type="ECO:0000313" key="11">
    <source>
        <dbReference type="Proteomes" id="UP000504638"/>
    </source>
</evidence>
<keyword evidence="5 9" id="KW-0805">Transcription regulation</keyword>
<keyword evidence="7 9" id="KW-0234">DNA repair</keyword>
<dbReference type="InterPro" id="IPR009400">
    <property type="entry name" value="TFIIH_TTDA/Tfb5"/>
</dbReference>
<dbReference type="GeneID" id="54420067"/>
<evidence type="ECO:0000256" key="4">
    <source>
        <dbReference type="ARBA" id="ARBA00022763"/>
    </source>
</evidence>
<keyword evidence="8 9" id="KW-0539">Nucleus</keyword>
<comment type="subcellular location">
    <subcellularLocation>
        <location evidence="2 9">Nucleus</location>
    </subcellularLocation>
</comment>
<evidence type="ECO:0000256" key="5">
    <source>
        <dbReference type="ARBA" id="ARBA00023015"/>
    </source>
</evidence>
<dbReference type="GO" id="GO:0005675">
    <property type="term" value="C:transcription factor TFIIH holo complex"/>
    <property type="evidence" value="ECO:0007669"/>
    <property type="project" value="TreeGrafter"/>
</dbReference>
<accession>A0A6G1G2N4</accession>
<dbReference type="OrthoDB" id="354at2759"/>